<dbReference type="EMBL" id="ANJA01001117">
    <property type="protein sequence ID" value="ETO79309.1"/>
    <property type="molecule type" value="Genomic_DNA"/>
</dbReference>
<evidence type="ECO:0000256" key="1">
    <source>
        <dbReference type="SAM" id="MobiDB-lite"/>
    </source>
</evidence>
<feature type="compositionally biased region" description="Basic and acidic residues" evidence="1">
    <location>
        <begin position="54"/>
        <end position="88"/>
    </location>
</feature>
<dbReference type="AlphaFoldDB" id="A0A081AK98"/>
<dbReference type="Proteomes" id="UP000028582">
    <property type="component" value="Unassembled WGS sequence"/>
</dbReference>
<evidence type="ECO:0000313" key="3">
    <source>
        <dbReference type="Proteomes" id="UP000028582"/>
    </source>
</evidence>
<feature type="region of interest" description="Disordered" evidence="1">
    <location>
        <begin position="40"/>
        <end position="120"/>
    </location>
</feature>
<comment type="caution">
    <text evidence="2">The sequence shown here is derived from an EMBL/GenBank/DDBJ whole genome shotgun (WGS) entry which is preliminary data.</text>
</comment>
<evidence type="ECO:0000313" key="2">
    <source>
        <dbReference type="EMBL" id="ETO79309.1"/>
    </source>
</evidence>
<protein>
    <submittedName>
        <fullName evidence="2">Uncharacterized protein</fullName>
    </submittedName>
</protein>
<reference evidence="2 3" key="1">
    <citation type="submission" date="2013-11" db="EMBL/GenBank/DDBJ databases">
        <title>The Genome Sequence of Phytophthora parasitica P1976.</title>
        <authorList>
            <consortium name="The Broad Institute Genomics Platform"/>
            <person name="Russ C."/>
            <person name="Tyler B."/>
            <person name="Panabieres F."/>
            <person name="Shan W."/>
            <person name="Tripathy S."/>
            <person name="Grunwald N."/>
            <person name="Machado M."/>
            <person name="Johnson C.S."/>
            <person name="Walker B."/>
            <person name="Young S."/>
            <person name="Zeng Q."/>
            <person name="Gargeya S."/>
            <person name="Fitzgerald M."/>
            <person name="Haas B."/>
            <person name="Abouelleil A."/>
            <person name="Allen A.W."/>
            <person name="Alvarado L."/>
            <person name="Arachchi H.M."/>
            <person name="Berlin A.M."/>
            <person name="Chapman S.B."/>
            <person name="Gainer-Dewar J."/>
            <person name="Goldberg J."/>
            <person name="Griggs A."/>
            <person name="Gujja S."/>
            <person name="Hansen M."/>
            <person name="Howarth C."/>
            <person name="Imamovic A."/>
            <person name="Ireland A."/>
            <person name="Larimer J."/>
            <person name="McCowan C."/>
            <person name="Murphy C."/>
            <person name="Pearson M."/>
            <person name="Poon T.W."/>
            <person name="Priest M."/>
            <person name="Roberts A."/>
            <person name="Saif S."/>
            <person name="Shea T."/>
            <person name="Sisk P."/>
            <person name="Sykes S."/>
            <person name="Wortman J."/>
            <person name="Nusbaum C."/>
            <person name="Birren B."/>
        </authorList>
    </citation>
    <scope>NUCLEOTIDE SEQUENCE [LARGE SCALE GENOMIC DNA]</scope>
    <source>
        <strain evidence="2 3">P1976</strain>
    </source>
</reference>
<proteinExistence type="predicted"/>
<organism evidence="2 3">
    <name type="scientific">Phytophthora nicotianae P1976</name>
    <dbReference type="NCBI Taxonomy" id="1317066"/>
    <lineage>
        <taxon>Eukaryota</taxon>
        <taxon>Sar</taxon>
        <taxon>Stramenopiles</taxon>
        <taxon>Oomycota</taxon>
        <taxon>Peronosporomycetes</taxon>
        <taxon>Peronosporales</taxon>
        <taxon>Peronosporaceae</taxon>
        <taxon>Phytophthora</taxon>
    </lineage>
</organism>
<sequence>MLGAAGGRATRKTCSRWSRCPVRLRAVRNALLDAPRYRPLGQANARATGGAEGWGRRGREPRDPNAYTGERHDDRRAPRSPPRYEGRGHHYQQVVQGRHAGTVQRDQREEAEAVRSRQRAMERLSRLEREMAELRRELEEPPRPERGNYD</sequence>
<accession>A0A081AK98</accession>
<name>A0A081AK98_PHYNI</name>
<feature type="compositionally biased region" description="Basic and acidic residues" evidence="1">
    <location>
        <begin position="105"/>
        <end position="120"/>
    </location>
</feature>
<gene>
    <name evidence="2" type="ORF">F444_05960</name>
</gene>